<keyword evidence="6" id="KW-1185">Reference proteome</keyword>
<dbReference type="Proteomes" id="UP000547879">
    <property type="component" value="Unassembled WGS sequence"/>
</dbReference>
<dbReference type="Gene3D" id="3.40.50.300">
    <property type="entry name" value="P-loop containing nucleotide triphosphate hydrolases"/>
    <property type="match status" value="1"/>
</dbReference>
<gene>
    <name evidence="5" type="ORF">HNQ72_005162</name>
</gene>
<dbReference type="GO" id="GO:0015807">
    <property type="term" value="P:L-amino acid transport"/>
    <property type="evidence" value="ECO:0007669"/>
    <property type="project" value="TreeGrafter"/>
</dbReference>
<accession>A0A7W9YB23</accession>
<evidence type="ECO:0000256" key="1">
    <source>
        <dbReference type="ARBA" id="ARBA00005417"/>
    </source>
</evidence>
<dbReference type="InterPro" id="IPR003439">
    <property type="entry name" value="ABC_transporter-like_ATP-bd"/>
</dbReference>
<keyword evidence="3" id="KW-0029">Amino-acid transport</keyword>
<dbReference type="GO" id="GO:0015658">
    <property type="term" value="F:branched-chain amino acid transmembrane transporter activity"/>
    <property type="evidence" value="ECO:0007669"/>
    <property type="project" value="TreeGrafter"/>
</dbReference>
<comment type="caution">
    <text evidence="5">The sequence shown here is derived from an EMBL/GenBank/DDBJ whole genome shotgun (WGS) entry which is preliminary data.</text>
</comment>
<proteinExistence type="inferred from homology"/>
<dbReference type="GO" id="GO:0005524">
    <property type="term" value="F:ATP binding"/>
    <property type="evidence" value="ECO:0007669"/>
    <property type="project" value="InterPro"/>
</dbReference>
<dbReference type="PANTHER" id="PTHR43820:SF4">
    <property type="entry name" value="HIGH-AFFINITY BRANCHED-CHAIN AMINO ACID TRANSPORT ATP-BINDING PROTEIN LIVF"/>
    <property type="match status" value="1"/>
</dbReference>
<dbReference type="PANTHER" id="PTHR43820">
    <property type="entry name" value="HIGH-AFFINITY BRANCHED-CHAIN AMINO ACID TRANSPORT ATP-BINDING PROTEIN LIVF"/>
    <property type="match status" value="1"/>
</dbReference>
<evidence type="ECO:0000313" key="6">
    <source>
        <dbReference type="Proteomes" id="UP000547879"/>
    </source>
</evidence>
<name>A0A7W9YB23_9HYPH</name>
<dbReference type="AlphaFoldDB" id="A0A7W9YB23"/>
<feature type="domain" description="ABC transporter" evidence="4">
    <location>
        <begin position="19"/>
        <end position="68"/>
    </location>
</feature>
<evidence type="ECO:0000313" key="5">
    <source>
        <dbReference type="EMBL" id="MBB6165316.1"/>
    </source>
</evidence>
<dbReference type="GO" id="GO:0016887">
    <property type="term" value="F:ATP hydrolysis activity"/>
    <property type="evidence" value="ECO:0007669"/>
    <property type="project" value="InterPro"/>
</dbReference>
<dbReference type="SUPFAM" id="SSF52540">
    <property type="entry name" value="P-loop containing nucleoside triphosphate hydrolases"/>
    <property type="match status" value="1"/>
</dbReference>
<sequence>MLLLLKNLVAWDVDVDNVRGIDLTVSEREIVTIAAGNGAGKSTLVKGIMGLLPRVSGDLSFDGQDLLSSPLENGPDWV</sequence>
<dbReference type="InterPro" id="IPR027417">
    <property type="entry name" value="P-loop_NTPase"/>
</dbReference>
<reference evidence="5 6" key="1">
    <citation type="submission" date="2020-08" db="EMBL/GenBank/DDBJ databases">
        <title>Genomic Encyclopedia of Type Strains, Phase IV (KMG-IV): sequencing the most valuable type-strain genomes for metagenomic binning, comparative biology and taxonomic classification.</title>
        <authorList>
            <person name="Goeker M."/>
        </authorList>
    </citation>
    <scope>NUCLEOTIDE SEQUENCE [LARGE SCALE GENOMIC DNA]</scope>
    <source>
        <strain evidence="5 6">DSM 100734</strain>
    </source>
</reference>
<evidence type="ECO:0000256" key="2">
    <source>
        <dbReference type="ARBA" id="ARBA00022448"/>
    </source>
</evidence>
<dbReference type="InterPro" id="IPR052156">
    <property type="entry name" value="BCAA_Transport_ATP-bd_LivF"/>
</dbReference>
<dbReference type="Pfam" id="PF00005">
    <property type="entry name" value="ABC_tran"/>
    <property type="match status" value="1"/>
</dbReference>
<dbReference type="RefSeq" id="WP_210319709.1">
    <property type="nucleotide sequence ID" value="NZ_BMHW01000009.1"/>
</dbReference>
<keyword evidence="2" id="KW-0813">Transport</keyword>
<dbReference type="EMBL" id="JACHEG010000008">
    <property type="protein sequence ID" value="MBB6165316.1"/>
    <property type="molecule type" value="Genomic_DNA"/>
</dbReference>
<evidence type="ECO:0000259" key="4">
    <source>
        <dbReference type="Pfam" id="PF00005"/>
    </source>
</evidence>
<protein>
    <submittedName>
        <fullName evidence="5">ABC-type branched-subunit amino acid transport system ATPase component</fullName>
    </submittedName>
</protein>
<comment type="similarity">
    <text evidence="1">Belongs to the ABC transporter superfamily.</text>
</comment>
<evidence type="ECO:0000256" key="3">
    <source>
        <dbReference type="ARBA" id="ARBA00022970"/>
    </source>
</evidence>
<organism evidence="5 6">
    <name type="scientific">Rhizobium wenxiniae</name>
    <dbReference type="NCBI Taxonomy" id="1737357"/>
    <lineage>
        <taxon>Bacteria</taxon>
        <taxon>Pseudomonadati</taxon>
        <taxon>Pseudomonadota</taxon>
        <taxon>Alphaproteobacteria</taxon>
        <taxon>Hyphomicrobiales</taxon>
        <taxon>Rhizobiaceae</taxon>
        <taxon>Rhizobium/Agrobacterium group</taxon>
        <taxon>Rhizobium</taxon>
    </lineage>
</organism>